<dbReference type="GO" id="GO:0044550">
    <property type="term" value="P:secondary metabolite biosynthetic process"/>
    <property type="evidence" value="ECO:0007669"/>
    <property type="project" value="TreeGrafter"/>
</dbReference>
<dbReference type="GO" id="GO:0006633">
    <property type="term" value="P:fatty acid biosynthetic process"/>
    <property type="evidence" value="ECO:0007669"/>
    <property type="project" value="InterPro"/>
</dbReference>
<dbReference type="EMBL" id="SMKU01000121">
    <property type="protein sequence ID" value="TDD82679.1"/>
    <property type="molecule type" value="Genomic_DNA"/>
</dbReference>
<dbReference type="RefSeq" id="WP_131896295.1">
    <property type="nucleotide sequence ID" value="NZ_SMKU01000121.1"/>
</dbReference>
<evidence type="ECO:0000313" key="6">
    <source>
        <dbReference type="EMBL" id="TDD82679.1"/>
    </source>
</evidence>
<feature type="region of interest" description="Disordered" evidence="3">
    <location>
        <begin position="68"/>
        <end position="87"/>
    </location>
</feature>
<gene>
    <name evidence="6" type="ORF">E1298_22315</name>
</gene>
<comment type="caution">
    <text evidence="6">The sequence shown here is derived from an EMBL/GenBank/DDBJ whole genome shotgun (WGS) entry which is preliminary data.</text>
</comment>
<protein>
    <submittedName>
        <fullName evidence="6">Beta-ketoacyl-ACP synthase 3</fullName>
        <ecNumber evidence="6">2.3.1.180</ecNumber>
    </submittedName>
</protein>
<keyword evidence="7" id="KW-1185">Reference proteome</keyword>
<keyword evidence="2 6" id="KW-0012">Acyltransferase</keyword>
<dbReference type="PANTHER" id="PTHR34069">
    <property type="entry name" value="3-OXOACYL-[ACYL-CARRIER-PROTEIN] SYNTHASE 3"/>
    <property type="match status" value="1"/>
</dbReference>
<dbReference type="InterPro" id="IPR013747">
    <property type="entry name" value="ACP_syn_III_C"/>
</dbReference>
<organism evidence="6 7">
    <name type="scientific">Actinomadura rubrisoli</name>
    <dbReference type="NCBI Taxonomy" id="2530368"/>
    <lineage>
        <taxon>Bacteria</taxon>
        <taxon>Bacillati</taxon>
        <taxon>Actinomycetota</taxon>
        <taxon>Actinomycetes</taxon>
        <taxon>Streptosporangiales</taxon>
        <taxon>Thermomonosporaceae</taxon>
        <taxon>Actinomadura</taxon>
    </lineage>
</organism>
<dbReference type="PANTHER" id="PTHR34069:SF2">
    <property type="entry name" value="BETA-KETOACYL-[ACYL-CARRIER-PROTEIN] SYNTHASE III"/>
    <property type="match status" value="1"/>
</dbReference>
<dbReference type="CDD" id="cd00830">
    <property type="entry name" value="KAS_III"/>
    <property type="match status" value="1"/>
</dbReference>
<dbReference type="EC" id="2.3.1.180" evidence="6"/>
<name>A0A4R5BBW9_9ACTN</name>
<sequence length="363" mass="36711">MTAPAAVIAGLGACVPPRAVDNAVIAERLGVTPEWVRDRTGVVTRNLLDDRSTTRGLALEAGRRALRSAAASGDQGGDPDGSPARDPGGVLGADIDAVIVASWTQEQACPPMAPALASELGAGGAAAFDVGATCAGFVYALALAAGLIAAGTVRRVLVIAVETHSPYLDPDDRVTAPLFGDGAGSAVLRAGLPGEPGALVAFDLGSDGTGRDLLRVAPGGRGAEPCGDPFLRMAGSPVFLHAVRRMVSSSRAVLGSAGMTTADVDALVAHQANGRIMKTVASRLTIPPPRVVETIERFGNTGCASIPLALAVAGGAQAVRPGDRLLLTAFGAGFTWASAVLTWPDISVPEIGTQAPPARERKE</sequence>
<reference evidence="6 7" key="1">
    <citation type="submission" date="2019-03" db="EMBL/GenBank/DDBJ databases">
        <title>Draft genome sequences of novel Actinobacteria.</title>
        <authorList>
            <person name="Sahin N."/>
            <person name="Ay H."/>
            <person name="Saygin H."/>
        </authorList>
    </citation>
    <scope>NUCLEOTIDE SEQUENCE [LARGE SCALE GENOMIC DNA]</scope>
    <source>
        <strain evidence="6 7">H3C3</strain>
    </source>
</reference>
<evidence type="ECO:0000259" key="5">
    <source>
        <dbReference type="Pfam" id="PF08545"/>
    </source>
</evidence>
<dbReference type="Gene3D" id="3.40.47.10">
    <property type="match status" value="1"/>
</dbReference>
<dbReference type="NCBIfam" id="NF006829">
    <property type="entry name" value="PRK09352.1"/>
    <property type="match status" value="1"/>
</dbReference>
<evidence type="ECO:0000313" key="7">
    <source>
        <dbReference type="Proteomes" id="UP000294513"/>
    </source>
</evidence>
<dbReference type="InterPro" id="IPR013751">
    <property type="entry name" value="ACP_syn_III_N"/>
</dbReference>
<evidence type="ECO:0000259" key="4">
    <source>
        <dbReference type="Pfam" id="PF08541"/>
    </source>
</evidence>
<dbReference type="SUPFAM" id="SSF53901">
    <property type="entry name" value="Thiolase-like"/>
    <property type="match status" value="1"/>
</dbReference>
<dbReference type="OrthoDB" id="9815506at2"/>
<dbReference type="Proteomes" id="UP000294513">
    <property type="component" value="Unassembled WGS sequence"/>
</dbReference>
<evidence type="ECO:0000256" key="3">
    <source>
        <dbReference type="SAM" id="MobiDB-lite"/>
    </source>
</evidence>
<feature type="domain" description="Beta-ketoacyl-[acyl-carrier-protein] synthase III C-terminal" evidence="4">
    <location>
        <begin position="256"/>
        <end position="343"/>
    </location>
</feature>
<evidence type="ECO:0000256" key="1">
    <source>
        <dbReference type="ARBA" id="ARBA00022679"/>
    </source>
</evidence>
<dbReference type="InterPro" id="IPR016039">
    <property type="entry name" value="Thiolase-like"/>
</dbReference>
<dbReference type="Pfam" id="PF08541">
    <property type="entry name" value="ACP_syn_III_C"/>
    <property type="match status" value="1"/>
</dbReference>
<feature type="domain" description="Beta-ketoacyl-[acyl-carrier-protein] synthase III N-terminal" evidence="5">
    <location>
        <begin position="128"/>
        <end position="208"/>
    </location>
</feature>
<dbReference type="AlphaFoldDB" id="A0A4R5BBW9"/>
<dbReference type="GO" id="GO:0033818">
    <property type="term" value="F:beta-ketoacyl-acyl-carrier-protein synthase III activity"/>
    <property type="evidence" value="ECO:0007669"/>
    <property type="project" value="UniProtKB-EC"/>
</dbReference>
<keyword evidence="1 6" id="KW-0808">Transferase</keyword>
<proteinExistence type="predicted"/>
<dbReference type="Pfam" id="PF08545">
    <property type="entry name" value="ACP_syn_III"/>
    <property type="match status" value="1"/>
</dbReference>
<accession>A0A4R5BBW9</accession>
<dbReference type="GO" id="GO:0004315">
    <property type="term" value="F:3-oxoacyl-[acyl-carrier-protein] synthase activity"/>
    <property type="evidence" value="ECO:0007669"/>
    <property type="project" value="InterPro"/>
</dbReference>
<evidence type="ECO:0000256" key="2">
    <source>
        <dbReference type="ARBA" id="ARBA00023315"/>
    </source>
</evidence>